<feature type="transmembrane region" description="Helical" evidence="8">
    <location>
        <begin position="94"/>
        <end position="119"/>
    </location>
</feature>
<reference evidence="10" key="1">
    <citation type="submission" date="2015-02" db="EMBL/GenBank/DDBJ databases">
        <title>Genome sequencing for Strongylocentrotus purpuratus.</title>
        <authorList>
            <person name="Murali S."/>
            <person name="Liu Y."/>
            <person name="Vee V."/>
            <person name="English A."/>
            <person name="Wang M."/>
            <person name="Skinner E."/>
            <person name="Han Y."/>
            <person name="Muzny D.M."/>
            <person name="Worley K.C."/>
            <person name="Gibbs R.A."/>
        </authorList>
    </citation>
    <scope>NUCLEOTIDE SEQUENCE</scope>
</reference>
<feature type="compositionally biased region" description="Polar residues" evidence="7">
    <location>
        <begin position="379"/>
        <end position="392"/>
    </location>
</feature>
<dbReference type="GO" id="GO:0008508">
    <property type="term" value="F:bile acid:sodium symporter activity"/>
    <property type="evidence" value="ECO:0000318"/>
    <property type="project" value="GO_Central"/>
</dbReference>
<keyword evidence="5 8" id="KW-1133">Transmembrane helix</keyword>
<dbReference type="OMA" id="MEPPHAL"/>
<dbReference type="InterPro" id="IPR036259">
    <property type="entry name" value="MFS_trans_sf"/>
</dbReference>
<feature type="transmembrane region" description="Helical" evidence="8">
    <location>
        <begin position="61"/>
        <end position="82"/>
    </location>
</feature>
<keyword evidence="4" id="KW-0769">Symport</keyword>
<dbReference type="GO" id="GO:0016020">
    <property type="term" value="C:membrane"/>
    <property type="evidence" value="ECO:0007669"/>
    <property type="project" value="UniProtKB-SubCell"/>
</dbReference>
<evidence type="ECO:0000256" key="6">
    <source>
        <dbReference type="ARBA" id="ARBA00023136"/>
    </source>
</evidence>
<dbReference type="KEGG" id="spu:594804"/>
<organism evidence="9 10">
    <name type="scientific">Strongylocentrotus purpuratus</name>
    <name type="common">Purple sea urchin</name>
    <dbReference type="NCBI Taxonomy" id="7668"/>
    <lineage>
        <taxon>Eukaryota</taxon>
        <taxon>Metazoa</taxon>
        <taxon>Echinodermata</taxon>
        <taxon>Eleutherozoa</taxon>
        <taxon>Echinozoa</taxon>
        <taxon>Echinoidea</taxon>
        <taxon>Euechinoidea</taxon>
        <taxon>Echinacea</taxon>
        <taxon>Camarodonta</taxon>
        <taxon>Echinidea</taxon>
        <taxon>Strongylocentrotidae</taxon>
        <taxon>Strongylocentrotus</taxon>
    </lineage>
</organism>
<evidence type="ECO:0008006" key="11">
    <source>
        <dbReference type="Google" id="ProtNLM"/>
    </source>
</evidence>
<keyword evidence="10" id="KW-1185">Reference proteome</keyword>
<protein>
    <recommendedName>
        <fullName evidence="11">Ileal sodium/bile acid cotransporter</fullName>
    </recommendedName>
</protein>
<feature type="transmembrane region" description="Helical" evidence="8">
    <location>
        <begin position="152"/>
        <end position="173"/>
    </location>
</feature>
<dbReference type="Gene3D" id="1.20.1530.20">
    <property type="match status" value="1"/>
</dbReference>
<dbReference type="SUPFAM" id="SSF103473">
    <property type="entry name" value="MFS general substrate transporter"/>
    <property type="match status" value="1"/>
</dbReference>
<dbReference type="EnsemblMetazoa" id="XM_030987279">
    <property type="protein sequence ID" value="XP_030843139"/>
    <property type="gene ID" value="LOC594804"/>
</dbReference>
<dbReference type="InterPro" id="IPR004710">
    <property type="entry name" value="Bilac:Na_transpt"/>
</dbReference>
<sequence>MASTSPTRTAEAIYASLLTSSPSDVTGQYLVDEGVTANLTGLDDGSGNGTTNGRDIEALKLANQCVLMVTLGLTMVGMGAAIEPKDFKIVLRRPVGVGIGFVCQVILMPLIGFILALVLRMEPPHALGVLIAASSPGGTTSNLFTYWTDGDVCLSVVMTTISTVITLGSMPLNLFIYGRRWTDRGAVIPYKDIIIALVAFIGPVGLGMLLRWRSKKWGIFVGKPLGVIGMLGIITSIIITVFINPNIWASSWKLYVASLLHMWIGWSLGYTLARLLRQPHKQSRTIAFETGLQQIGIAMTLISFSYKDDTELFLGVIVYPMFFGPFSIISFGSWTLAYKIFRHFRPETESEVGDDVGSDHGEDKVVELQGNRDEEKSEMQNLEQQETKQPFL</sequence>
<dbReference type="RefSeq" id="XP_030843139.1">
    <property type="nucleotide sequence ID" value="XM_030987279.1"/>
</dbReference>
<dbReference type="AlphaFoldDB" id="A0A7M7NXQ0"/>
<keyword evidence="4" id="KW-0813">Transport</keyword>
<reference evidence="9" key="2">
    <citation type="submission" date="2021-01" db="UniProtKB">
        <authorList>
            <consortium name="EnsemblMetazoa"/>
        </authorList>
    </citation>
    <scope>IDENTIFICATION</scope>
</reference>
<feature type="transmembrane region" description="Helical" evidence="8">
    <location>
        <begin position="224"/>
        <end position="243"/>
    </location>
</feature>
<keyword evidence="3 8" id="KW-0812">Transmembrane</keyword>
<feature type="region of interest" description="Disordered" evidence="7">
    <location>
        <begin position="368"/>
        <end position="392"/>
    </location>
</feature>
<evidence type="ECO:0000313" key="10">
    <source>
        <dbReference type="Proteomes" id="UP000007110"/>
    </source>
</evidence>
<dbReference type="FunFam" id="1.20.1530.20:FF:000035">
    <property type="entry name" value="Uncharacterized protein"/>
    <property type="match status" value="1"/>
</dbReference>
<dbReference type="InterPro" id="IPR002657">
    <property type="entry name" value="BilAc:Na_symport/Acr3"/>
</dbReference>
<feature type="compositionally biased region" description="Basic and acidic residues" evidence="7">
    <location>
        <begin position="368"/>
        <end position="378"/>
    </location>
</feature>
<dbReference type="InterPro" id="IPR038770">
    <property type="entry name" value="Na+/solute_symporter_sf"/>
</dbReference>
<evidence type="ECO:0000256" key="1">
    <source>
        <dbReference type="ARBA" id="ARBA00004141"/>
    </source>
</evidence>
<dbReference type="OrthoDB" id="203097at2759"/>
<proteinExistence type="inferred from homology"/>
<evidence type="ECO:0000256" key="7">
    <source>
        <dbReference type="SAM" id="MobiDB-lite"/>
    </source>
</evidence>
<dbReference type="Pfam" id="PF01758">
    <property type="entry name" value="SBF"/>
    <property type="match status" value="1"/>
</dbReference>
<dbReference type="PANTHER" id="PTHR10361:SF28">
    <property type="entry name" value="P3 PROTEIN-RELATED"/>
    <property type="match status" value="1"/>
</dbReference>
<evidence type="ECO:0000256" key="4">
    <source>
        <dbReference type="ARBA" id="ARBA00022847"/>
    </source>
</evidence>
<feature type="transmembrane region" description="Helical" evidence="8">
    <location>
        <begin position="255"/>
        <end position="273"/>
    </location>
</feature>
<accession>A0A7M7NXQ0</accession>
<feature type="transmembrane region" description="Helical" evidence="8">
    <location>
        <begin position="125"/>
        <end position="145"/>
    </location>
</feature>
<evidence type="ECO:0000256" key="3">
    <source>
        <dbReference type="ARBA" id="ARBA00022692"/>
    </source>
</evidence>
<feature type="transmembrane region" description="Helical" evidence="8">
    <location>
        <begin position="193"/>
        <end position="212"/>
    </location>
</feature>
<comment type="subcellular location">
    <subcellularLocation>
        <location evidence="1">Membrane</location>
        <topology evidence="1">Multi-pass membrane protein</topology>
    </subcellularLocation>
</comment>
<dbReference type="PANTHER" id="PTHR10361">
    <property type="entry name" value="SODIUM-BILE ACID COTRANSPORTER"/>
    <property type="match status" value="1"/>
</dbReference>
<dbReference type="GeneID" id="594804"/>
<dbReference type="InParanoid" id="A0A7M7NXQ0"/>
<evidence type="ECO:0000313" key="9">
    <source>
        <dbReference type="EnsemblMetazoa" id="XP_030843139"/>
    </source>
</evidence>
<evidence type="ECO:0000256" key="2">
    <source>
        <dbReference type="ARBA" id="ARBA00006528"/>
    </source>
</evidence>
<dbReference type="Proteomes" id="UP000007110">
    <property type="component" value="Unassembled WGS sequence"/>
</dbReference>
<dbReference type="GO" id="GO:0015721">
    <property type="term" value="P:bile acid and bile salt transport"/>
    <property type="evidence" value="ECO:0000318"/>
    <property type="project" value="GO_Central"/>
</dbReference>
<name>A0A7M7NXQ0_STRPU</name>
<keyword evidence="6 8" id="KW-0472">Membrane</keyword>
<feature type="transmembrane region" description="Helical" evidence="8">
    <location>
        <begin position="312"/>
        <end position="337"/>
    </location>
</feature>
<comment type="similarity">
    <text evidence="2">Belongs to the bile acid:sodium symporter (BASS) (TC 2.A.28) family.</text>
</comment>
<evidence type="ECO:0000256" key="5">
    <source>
        <dbReference type="ARBA" id="ARBA00022989"/>
    </source>
</evidence>
<evidence type="ECO:0000256" key="8">
    <source>
        <dbReference type="SAM" id="Phobius"/>
    </source>
</evidence>